<feature type="domain" description="DUF7580" evidence="1">
    <location>
        <begin position="427"/>
        <end position="605"/>
    </location>
</feature>
<comment type="caution">
    <text evidence="2">The sequence shown here is derived from an EMBL/GenBank/DDBJ whole genome shotgun (WGS) entry which is preliminary data.</text>
</comment>
<dbReference type="PANTHER" id="PTHR35186">
    <property type="entry name" value="ANK_REP_REGION DOMAIN-CONTAINING PROTEIN"/>
    <property type="match status" value="1"/>
</dbReference>
<dbReference type="RefSeq" id="XP_015403726.1">
    <property type="nucleotide sequence ID" value="XM_015554516.1"/>
</dbReference>
<dbReference type="STRING" id="1509407.A0A0L1IUF0"/>
<proteinExistence type="predicted"/>
<evidence type="ECO:0000313" key="2">
    <source>
        <dbReference type="EMBL" id="KNG82803.1"/>
    </source>
</evidence>
<dbReference type="PANTHER" id="PTHR35186:SF4">
    <property type="entry name" value="PRION-INHIBITION AND PROPAGATION HELO DOMAIN-CONTAINING PROTEIN"/>
    <property type="match status" value="1"/>
</dbReference>
<protein>
    <recommendedName>
        <fullName evidence="1">DUF7580 domain-containing protein</fullName>
    </recommendedName>
</protein>
<sequence length="616" mass="69691">MATGIEIAGLVLGAFPIILSCLDYYREGMEPLEEWWSFRTHFIEFVDSINHQMMEYQENMTRLLDPIIADNDALAALIRDSTDTRWSDGTLDDPLERRLAGECDRFFRIVERMEKVVKDLKHLLQIDGDRLPSIGPAQQTSWEWQLKRIRISFSKGKYKKVRKLAGHNRELQEILGYSERIIHITDKRTSSAPVTLFDKVRRHACSVHNILSQRWKCQSQKCQPHQAHLSICVTTKEISLSILFVIGGEQGPPQDPPKKQEVVIQPSSTVSSEASSAPISYVHQATCFTAVQEKFEETAVKHTPKLSKLVRMLKKTPLEPSSSGSNILSQARRKNVAFAPSVPVIRINKDEIQPGHSLFSPPPLIQDICSFLQADQTFKIGIIEDESDLHLKLSKSFVGPAAVALDTAKLFPLPELLNAHHRAEIVIPRQDRFAMASHIASALLQVHTSPWLSRRWSKRDFSFIIDSGRLCNNYPYVSETFFSEITDVRGSAKDTTTLAGHSFPEETRSCLFTVGVIILELVFGQNIESCSFRKYYYGPDNMPNDQTDISTARRWAKNVLGECGADIDDVVRRCLDCSFGPKPSFTDVRFKEAVYEGVIKPLVDYSKVWPEVVPLS</sequence>
<dbReference type="AlphaFoldDB" id="A0A0L1IUF0"/>
<gene>
    <name evidence="2" type="ORF">ANOM_009260</name>
</gene>
<keyword evidence="3" id="KW-1185">Reference proteome</keyword>
<evidence type="ECO:0000313" key="3">
    <source>
        <dbReference type="Proteomes" id="UP000037505"/>
    </source>
</evidence>
<dbReference type="Pfam" id="PF24476">
    <property type="entry name" value="DUF7580"/>
    <property type="match status" value="1"/>
</dbReference>
<dbReference type="EMBL" id="JNOM01000314">
    <property type="protein sequence ID" value="KNG82803.1"/>
    <property type="molecule type" value="Genomic_DNA"/>
</dbReference>
<name>A0A0L1IUF0_ASPN3</name>
<dbReference type="OrthoDB" id="3565018at2759"/>
<accession>A0A0L1IUF0</accession>
<evidence type="ECO:0000259" key="1">
    <source>
        <dbReference type="Pfam" id="PF24476"/>
    </source>
</evidence>
<dbReference type="InterPro" id="IPR056002">
    <property type="entry name" value="DUF7580"/>
</dbReference>
<organism evidence="2 3">
    <name type="scientific">Aspergillus nomiae NRRL (strain ATCC 15546 / NRRL 13137 / CBS 260.88 / M93)</name>
    <dbReference type="NCBI Taxonomy" id="1509407"/>
    <lineage>
        <taxon>Eukaryota</taxon>
        <taxon>Fungi</taxon>
        <taxon>Dikarya</taxon>
        <taxon>Ascomycota</taxon>
        <taxon>Pezizomycotina</taxon>
        <taxon>Eurotiomycetes</taxon>
        <taxon>Eurotiomycetidae</taxon>
        <taxon>Eurotiales</taxon>
        <taxon>Aspergillaceae</taxon>
        <taxon>Aspergillus</taxon>
        <taxon>Aspergillus subgen. Circumdati</taxon>
    </lineage>
</organism>
<reference evidence="2 3" key="1">
    <citation type="submission" date="2014-06" db="EMBL/GenBank/DDBJ databases">
        <title>The Genome of the Aflatoxigenic Filamentous Fungus Aspergillus nomius.</title>
        <authorList>
            <person name="Moore M.G."/>
            <person name="Shannon B.M."/>
            <person name="Brian M.M."/>
        </authorList>
    </citation>
    <scope>NUCLEOTIDE SEQUENCE [LARGE SCALE GENOMIC DNA]</scope>
    <source>
        <strain evidence="2 3">NRRL 13137</strain>
    </source>
</reference>
<dbReference type="Proteomes" id="UP000037505">
    <property type="component" value="Unassembled WGS sequence"/>
</dbReference>
<dbReference type="GeneID" id="26811064"/>